<dbReference type="RefSeq" id="WP_052211880.1">
    <property type="nucleotide sequence ID" value="NZ_FQYW01000014.1"/>
</dbReference>
<proteinExistence type="predicted"/>
<name>A0A1M6E948_9FIRM</name>
<reference evidence="3 4" key="1">
    <citation type="submission" date="2016-11" db="EMBL/GenBank/DDBJ databases">
        <authorList>
            <person name="Jaros S."/>
            <person name="Januszkiewicz K."/>
            <person name="Wedrychowicz H."/>
        </authorList>
    </citation>
    <scope>NUCLEOTIDE SEQUENCE [LARGE SCALE GENOMIC DNA]</scope>
    <source>
        <strain evidence="3 4">DSM 3074</strain>
    </source>
</reference>
<feature type="domain" description="DUF1980" evidence="2">
    <location>
        <begin position="194"/>
        <end position="319"/>
    </location>
</feature>
<dbReference type="Pfam" id="PF02492">
    <property type="entry name" value="cobW"/>
    <property type="match status" value="1"/>
</dbReference>
<gene>
    <name evidence="3" type="ORF">SAMN02745671_01806</name>
</gene>
<dbReference type="InterPro" id="IPR048447">
    <property type="entry name" value="DUF1980_C"/>
</dbReference>
<dbReference type="InterPro" id="IPR027417">
    <property type="entry name" value="P-loop_NTPase"/>
</dbReference>
<protein>
    <submittedName>
        <fullName evidence="3">CobW/HypB/UreG, nucleotide-binding domain</fullName>
    </submittedName>
</protein>
<accession>A0A1M6E948</accession>
<organism evidence="3 4">
    <name type="scientific">Anaerovibrio lipolyticus DSM 3074</name>
    <dbReference type="NCBI Taxonomy" id="1120997"/>
    <lineage>
        <taxon>Bacteria</taxon>
        <taxon>Bacillati</taxon>
        <taxon>Bacillota</taxon>
        <taxon>Negativicutes</taxon>
        <taxon>Selenomonadales</taxon>
        <taxon>Selenomonadaceae</taxon>
        <taxon>Anaerovibrio</taxon>
    </lineage>
</organism>
<evidence type="ECO:0000259" key="1">
    <source>
        <dbReference type="Pfam" id="PF02492"/>
    </source>
</evidence>
<dbReference type="Pfam" id="PF21537">
    <property type="entry name" value="DUF1980_C"/>
    <property type="match status" value="1"/>
</dbReference>
<dbReference type="AlphaFoldDB" id="A0A1M6E948"/>
<dbReference type="EMBL" id="FQYW01000014">
    <property type="protein sequence ID" value="SHI81943.1"/>
    <property type="molecule type" value="Genomic_DNA"/>
</dbReference>
<evidence type="ECO:0000313" key="3">
    <source>
        <dbReference type="EMBL" id="SHI81943.1"/>
    </source>
</evidence>
<evidence type="ECO:0000259" key="2">
    <source>
        <dbReference type="Pfam" id="PF21537"/>
    </source>
</evidence>
<dbReference type="InterPro" id="IPR003495">
    <property type="entry name" value="CobW/HypB/UreG_nucleotide-bd"/>
</dbReference>
<dbReference type="Proteomes" id="UP000191240">
    <property type="component" value="Unassembled WGS sequence"/>
</dbReference>
<evidence type="ECO:0000313" key="4">
    <source>
        <dbReference type="Proteomes" id="UP000191240"/>
    </source>
</evidence>
<dbReference type="OrthoDB" id="9770408at2"/>
<sequence length="321" mass="37507">MSKEKPNVPVYYFMGLLESGKTSVIKDFLQNNQFAKAECNLIILGEEGEEEIDEELLQESHSKIIVVEDVEELSTEFYQELQKKYNPSSVLIEANGMWNAGDYMNIPLPEEWFDFQNIGMVNAETFEVYQKNMKDRFVDLFRYCELIIFNRCDHETRQQDIRRNVRVVNRRAQVIFESDLEDFVEEEPELPFSIDKDEIELELDDYGAWFVDMQDHPDHYDKKRIIFDGYLCSAQKDGVIHYGVGRVGMACCADDMMFLGISGTGAPFKQLNHRKNERKWGKVTGVIHVKYDSNGEIDNLKMKVEAFTEEKKPEDTIVYFN</sequence>
<dbReference type="Gene3D" id="3.40.50.300">
    <property type="entry name" value="P-loop containing nucleotide triphosphate hydrolases"/>
    <property type="match status" value="1"/>
</dbReference>
<feature type="domain" description="CobW/HypB/UreG nucleotide-binding" evidence="1">
    <location>
        <begin position="9"/>
        <end position="175"/>
    </location>
</feature>